<dbReference type="EMBL" id="OQ749652">
    <property type="protein sequence ID" value="WIC39686.1"/>
    <property type="molecule type" value="Genomic_DNA"/>
</dbReference>
<protein>
    <submittedName>
        <fullName evidence="1">Uncharacterized protein</fullName>
    </submittedName>
</protein>
<accession>A0AAF0RUF5</accession>
<reference evidence="1" key="1">
    <citation type="submission" date="2023-04" db="EMBL/GenBank/DDBJ databases">
        <title>Bacteriophage Phass-1 Discovered in the Human Gut Virome - the Founding Member of the Proposed New Family Phassviridae.</title>
        <authorList>
            <person name="Tikunov A.Y."/>
            <person name="Morozova V.V."/>
            <person name="Chechushkov A.V."/>
            <person name="Tikunova N.V."/>
        </authorList>
    </citation>
    <scope>NUCLEOTIDE SEQUENCE</scope>
</reference>
<evidence type="ECO:0000313" key="1">
    <source>
        <dbReference type="EMBL" id="WIC39686.1"/>
    </source>
</evidence>
<dbReference type="Gene3D" id="3.40.50.1000">
    <property type="entry name" value="HAD superfamily/HAD-like"/>
    <property type="match status" value="1"/>
</dbReference>
<proteinExistence type="predicted"/>
<name>A0AAF0RUF5_9CAUD</name>
<dbReference type="InterPro" id="IPR036412">
    <property type="entry name" value="HAD-like_sf"/>
</dbReference>
<sequence>MVRDPYMDQERALGRLLIEYEKHGQLIVAFDFDDTVFNTHERPGWEYNQVIELLRKVQPYAHIICWSASVPERYKSMWQYFRENNIPCQAINEDAPWVVPHGRKIYANIYLDDRAGLESAYNLLSLFVETMENYKNGGV</sequence>
<evidence type="ECO:0000313" key="2">
    <source>
        <dbReference type="Proteomes" id="UP001237988"/>
    </source>
</evidence>
<dbReference type="InterPro" id="IPR023214">
    <property type="entry name" value="HAD_sf"/>
</dbReference>
<dbReference type="SUPFAM" id="SSF56784">
    <property type="entry name" value="HAD-like"/>
    <property type="match status" value="1"/>
</dbReference>
<dbReference type="Proteomes" id="UP001237988">
    <property type="component" value="Segment"/>
</dbReference>
<organism evidence="1 2">
    <name type="scientific">Phage Phass-1</name>
    <dbReference type="NCBI Taxonomy" id="3043662"/>
    <lineage>
        <taxon>Viruses</taxon>
        <taxon>Duplodnaviria</taxon>
        <taxon>Heunggongvirae</taxon>
        <taxon>Uroviricota</taxon>
        <taxon>Caudoviricetes</taxon>
        <taxon>Caudoviricetes code 15 clade</taxon>
    </lineage>
</organism>